<dbReference type="EMBL" id="JAUKTV010000004">
    <property type="protein sequence ID" value="KAK0739014.1"/>
    <property type="molecule type" value="Genomic_DNA"/>
</dbReference>
<proteinExistence type="predicted"/>
<comment type="caution">
    <text evidence="1">The sequence shown here is derived from an EMBL/GenBank/DDBJ whole genome shotgun (WGS) entry which is preliminary data.</text>
</comment>
<keyword evidence="2" id="KW-1185">Reference proteome</keyword>
<organism evidence="1 2">
    <name type="scientific">Apiosordaria backusii</name>
    <dbReference type="NCBI Taxonomy" id="314023"/>
    <lineage>
        <taxon>Eukaryota</taxon>
        <taxon>Fungi</taxon>
        <taxon>Dikarya</taxon>
        <taxon>Ascomycota</taxon>
        <taxon>Pezizomycotina</taxon>
        <taxon>Sordariomycetes</taxon>
        <taxon>Sordariomycetidae</taxon>
        <taxon>Sordariales</taxon>
        <taxon>Lasiosphaeriaceae</taxon>
        <taxon>Apiosordaria</taxon>
    </lineage>
</organism>
<protein>
    <submittedName>
        <fullName evidence="1">Uncharacterized protein</fullName>
    </submittedName>
</protein>
<dbReference type="AlphaFoldDB" id="A0AA40BRF1"/>
<name>A0AA40BRF1_9PEZI</name>
<sequence>MANFVSIIIRIQPEDRWLGRCCFNCCSSPTSFRFMAMRSSRVYALIDGIPASAHRSPWCRSPGRRLRAIYRFETGCLKYPGHGSSKISRIATSIVEYEVSWVAVAECHCTDRYYEELSGAWMPSASKAGEAISRLQFGPISRIDAWFLMLLRMAHCGLIGLERSLPFYDNHDAHNTVFAIQFNS</sequence>
<evidence type="ECO:0000313" key="1">
    <source>
        <dbReference type="EMBL" id="KAK0739014.1"/>
    </source>
</evidence>
<evidence type="ECO:0000313" key="2">
    <source>
        <dbReference type="Proteomes" id="UP001172159"/>
    </source>
</evidence>
<reference evidence="1" key="1">
    <citation type="submission" date="2023-06" db="EMBL/GenBank/DDBJ databases">
        <title>Genome-scale phylogeny and comparative genomics of the fungal order Sordariales.</title>
        <authorList>
            <consortium name="Lawrence Berkeley National Laboratory"/>
            <person name="Hensen N."/>
            <person name="Bonometti L."/>
            <person name="Westerberg I."/>
            <person name="Brannstrom I.O."/>
            <person name="Guillou S."/>
            <person name="Cros-Aarteil S."/>
            <person name="Calhoun S."/>
            <person name="Haridas S."/>
            <person name="Kuo A."/>
            <person name="Mondo S."/>
            <person name="Pangilinan J."/>
            <person name="Riley R."/>
            <person name="Labutti K."/>
            <person name="Andreopoulos B."/>
            <person name="Lipzen A."/>
            <person name="Chen C."/>
            <person name="Yanf M."/>
            <person name="Daum C."/>
            <person name="Ng V."/>
            <person name="Clum A."/>
            <person name="Steindorff A."/>
            <person name="Ohm R."/>
            <person name="Martin F."/>
            <person name="Silar P."/>
            <person name="Natvig D."/>
            <person name="Lalanne C."/>
            <person name="Gautier V."/>
            <person name="Ament-Velasquez S.L."/>
            <person name="Kruys A."/>
            <person name="Hutchinson M.I."/>
            <person name="Powell A.J."/>
            <person name="Barry K."/>
            <person name="Miller A.N."/>
            <person name="Grigoriev I.V."/>
            <person name="Debuchy R."/>
            <person name="Gladieux P."/>
            <person name="Thoren M.H."/>
            <person name="Johannesson H."/>
        </authorList>
    </citation>
    <scope>NUCLEOTIDE SEQUENCE</scope>
    <source>
        <strain evidence="1">CBS 540.89</strain>
    </source>
</reference>
<dbReference type="Proteomes" id="UP001172159">
    <property type="component" value="Unassembled WGS sequence"/>
</dbReference>
<gene>
    <name evidence="1" type="ORF">B0T21DRAFT_346382</name>
</gene>
<accession>A0AA40BRF1</accession>